<keyword evidence="2" id="KW-1185">Reference proteome</keyword>
<dbReference type="SUPFAM" id="SSF56112">
    <property type="entry name" value="Protein kinase-like (PK-like)"/>
    <property type="match status" value="1"/>
</dbReference>
<dbReference type="InterPro" id="IPR011009">
    <property type="entry name" value="Kinase-like_dom_sf"/>
</dbReference>
<gene>
    <name evidence="1" type="ORF">JKJ07_23985</name>
</gene>
<dbReference type="Gene3D" id="3.90.1200.10">
    <property type="match status" value="1"/>
</dbReference>
<comment type="caution">
    <text evidence="1">The sequence shown here is derived from an EMBL/GenBank/DDBJ whole genome shotgun (WGS) entry which is preliminary data.</text>
</comment>
<protein>
    <submittedName>
        <fullName evidence="1">Phosphotransferase</fullName>
    </submittedName>
</protein>
<evidence type="ECO:0000313" key="1">
    <source>
        <dbReference type="EMBL" id="MBL7257362.1"/>
    </source>
</evidence>
<organism evidence="1 2">
    <name type="scientific">Paractinoplanes lichenicola</name>
    <dbReference type="NCBI Taxonomy" id="2802976"/>
    <lineage>
        <taxon>Bacteria</taxon>
        <taxon>Bacillati</taxon>
        <taxon>Actinomycetota</taxon>
        <taxon>Actinomycetes</taxon>
        <taxon>Micromonosporales</taxon>
        <taxon>Micromonosporaceae</taxon>
        <taxon>Paractinoplanes</taxon>
    </lineage>
</organism>
<reference evidence="1 2" key="1">
    <citation type="submission" date="2021-01" db="EMBL/GenBank/DDBJ databases">
        <title>Actinoplanes sp. nov. LDG1-01 isolated from lichen.</title>
        <authorList>
            <person name="Saeng-In P."/>
            <person name="Phongsopitanun W."/>
            <person name="Kanchanasin P."/>
            <person name="Yuki M."/>
            <person name="Kudo T."/>
            <person name="Ohkuma M."/>
            <person name="Tanasupawat S."/>
        </authorList>
    </citation>
    <scope>NUCLEOTIDE SEQUENCE [LARGE SCALE GENOMIC DNA]</scope>
    <source>
        <strain evidence="1 2">LDG1-01</strain>
    </source>
</reference>
<name>A0ABS1VRL8_9ACTN</name>
<sequence length="308" mass="32879">MGFGGYHWAAHDPDGARWFVTVDVRADHERLERALGTAVALGLPFVLAPVPARDGRATRRLASGHTLSVYPLVDGVAGDFGPHPAAERERVLDLLIALHRATPSIAAIPLRTDLRLPGRAELEAALDDLGGPWIGGPYSEAAREVLAPRAGLVRGWLAEFDRLAGAAGDPTGWVVTHGEPHPGNVLRATAEPPTPTGPDAANEPQAIGGVERLLLIDWDTVMLAPAERDLWMLTGAMFGEGAAGDDAALLGRYERETGRTVSHDLIGFYRLWWVLADLAIYADELRGPHGPGADHADSLTYLTSYLAG</sequence>
<evidence type="ECO:0000313" key="2">
    <source>
        <dbReference type="Proteomes" id="UP000598996"/>
    </source>
</evidence>
<dbReference type="EMBL" id="JAENHO010000006">
    <property type="protein sequence ID" value="MBL7257362.1"/>
    <property type="molecule type" value="Genomic_DNA"/>
</dbReference>
<accession>A0ABS1VRL8</accession>
<proteinExistence type="predicted"/>
<dbReference type="Proteomes" id="UP000598996">
    <property type="component" value="Unassembled WGS sequence"/>
</dbReference>